<dbReference type="AlphaFoldDB" id="A0A7Y2Q0C2"/>
<accession>A0A7Y2Q0C2</accession>
<evidence type="ECO:0000256" key="2">
    <source>
        <dbReference type="ARBA" id="ARBA00023163"/>
    </source>
</evidence>
<name>A0A7Y2Q0C2_9MICO</name>
<evidence type="ECO:0000313" key="4">
    <source>
        <dbReference type="Proteomes" id="UP000543598"/>
    </source>
</evidence>
<gene>
    <name evidence="3" type="ORF">HLA99_16325</name>
</gene>
<proteinExistence type="predicted"/>
<keyword evidence="2" id="KW-0804">Transcription</keyword>
<evidence type="ECO:0008006" key="5">
    <source>
        <dbReference type="Google" id="ProtNLM"/>
    </source>
</evidence>
<feature type="non-terminal residue" evidence="3">
    <location>
        <position position="77"/>
    </location>
</feature>
<protein>
    <recommendedName>
        <fullName evidence="5">Anti-sigma factor</fullName>
    </recommendedName>
</protein>
<keyword evidence="1" id="KW-0805">Transcription regulation</keyword>
<keyword evidence="4" id="KW-1185">Reference proteome</keyword>
<dbReference type="Proteomes" id="UP000543598">
    <property type="component" value="Unassembled WGS sequence"/>
</dbReference>
<evidence type="ECO:0000256" key="1">
    <source>
        <dbReference type="ARBA" id="ARBA00023015"/>
    </source>
</evidence>
<dbReference type="EMBL" id="JABEMB010000049">
    <property type="protein sequence ID" value="NNH05411.1"/>
    <property type="molecule type" value="Genomic_DNA"/>
</dbReference>
<sequence>MNVHEFADLAASHALHALSPDDERAFRAALAQHPEWDGIARADAETAAALADGVAEVEPPEHVRADVLAAIAAGAQQ</sequence>
<organism evidence="3 4">
    <name type="scientific">Microbacterium ulmi</name>
    <dbReference type="NCBI Taxonomy" id="179095"/>
    <lineage>
        <taxon>Bacteria</taxon>
        <taxon>Bacillati</taxon>
        <taxon>Actinomycetota</taxon>
        <taxon>Actinomycetes</taxon>
        <taxon>Micrococcales</taxon>
        <taxon>Microbacteriaceae</taxon>
        <taxon>Microbacterium</taxon>
    </lineage>
</organism>
<dbReference type="InterPro" id="IPR041916">
    <property type="entry name" value="Anti_sigma_zinc_sf"/>
</dbReference>
<comment type="caution">
    <text evidence="3">The sequence shown here is derived from an EMBL/GenBank/DDBJ whole genome shotgun (WGS) entry which is preliminary data.</text>
</comment>
<evidence type="ECO:0000313" key="3">
    <source>
        <dbReference type="EMBL" id="NNH05411.1"/>
    </source>
</evidence>
<reference evidence="3 4" key="1">
    <citation type="submission" date="2020-05" db="EMBL/GenBank/DDBJ databases">
        <title>MicrobeNet Type strains.</title>
        <authorList>
            <person name="Nicholson A.C."/>
        </authorList>
    </citation>
    <scope>NUCLEOTIDE SEQUENCE [LARGE SCALE GENOMIC DNA]</scope>
    <source>
        <strain evidence="3 4">JCM 14282</strain>
    </source>
</reference>
<dbReference type="Gene3D" id="1.10.10.1320">
    <property type="entry name" value="Anti-sigma factor, zinc-finger domain"/>
    <property type="match status" value="1"/>
</dbReference>